<dbReference type="Gene3D" id="2.30.30.50">
    <property type="match status" value="1"/>
</dbReference>
<evidence type="ECO:0000256" key="3">
    <source>
        <dbReference type="PROSITE-ProRule" id="PRU00703"/>
    </source>
</evidence>
<evidence type="ECO:0000256" key="1">
    <source>
        <dbReference type="ARBA" id="ARBA00022723"/>
    </source>
</evidence>
<dbReference type="Pfam" id="PF00571">
    <property type="entry name" value="CBS"/>
    <property type="match status" value="3"/>
</dbReference>
<dbReference type="Pfam" id="PF21006">
    <property type="entry name" value="NHase_beta_N"/>
    <property type="match status" value="1"/>
</dbReference>
<organism evidence="6 7">
    <name type="scientific">Aureococcus anophagefferens</name>
    <name type="common">Harmful bloom alga</name>
    <dbReference type="NCBI Taxonomy" id="44056"/>
    <lineage>
        <taxon>Eukaryota</taxon>
        <taxon>Sar</taxon>
        <taxon>Stramenopiles</taxon>
        <taxon>Ochrophyta</taxon>
        <taxon>Pelagophyceae</taxon>
        <taxon>Pelagomonadales</taxon>
        <taxon>Pelagomonadaceae</taxon>
        <taxon>Aureococcus</taxon>
    </lineage>
</organism>
<feature type="region of interest" description="Disordered" evidence="4">
    <location>
        <begin position="682"/>
        <end position="717"/>
    </location>
</feature>
<dbReference type="Pfam" id="PF02979">
    <property type="entry name" value="NHase_alpha"/>
    <property type="match status" value="1"/>
</dbReference>
<evidence type="ECO:0000313" key="7">
    <source>
        <dbReference type="Proteomes" id="UP001363151"/>
    </source>
</evidence>
<feature type="compositionally biased region" description="Basic and acidic residues" evidence="4">
    <location>
        <begin position="691"/>
        <end position="704"/>
    </location>
</feature>
<dbReference type="Gene3D" id="1.10.472.20">
    <property type="entry name" value="Nitrile hydratase, beta subunit"/>
    <property type="match status" value="1"/>
</dbReference>
<evidence type="ECO:0000256" key="4">
    <source>
        <dbReference type="SAM" id="MobiDB-lite"/>
    </source>
</evidence>
<accession>A0ABR1FKQ2</accession>
<dbReference type="InterPro" id="IPR046342">
    <property type="entry name" value="CBS_dom_sf"/>
</dbReference>
<protein>
    <recommendedName>
        <fullName evidence="5">CBS domain-containing protein</fullName>
    </recommendedName>
</protein>
<dbReference type="Proteomes" id="UP001363151">
    <property type="component" value="Unassembled WGS sequence"/>
</dbReference>
<dbReference type="Gene3D" id="3.10.580.10">
    <property type="entry name" value="CBS-domain"/>
    <property type="match status" value="2"/>
</dbReference>
<keyword evidence="1" id="KW-0479">Metal-binding</keyword>
<dbReference type="InterPro" id="IPR008990">
    <property type="entry name" value="Elect_transpt_acc-like_dom_sf"/>
</dbReference>
<dbReference type="SUPFAM" id="SSF54631">
    <property type="entry name" value="CBS-domain pair"/>
    <property type="match status" value="2"/>
</dbReference>
<proteinExistence type="predicted"/>
<comment type="caution">
    <text evidence="6">The sequence shown here is derived from an EMBL/GenBank/DDBJ whole genome shotgun (WGS) entry which is preliminary data.</text>
</comment>
<dbReference type="SMART" id="SM00116">
    <property type="entry name" value="CBS"/>
    <property type="match status" value="4"/>
</dbReference>
<dbReference type="SUPFAM" id="SSF50090">
    <property type="entry name" value="Electron transport accessory proteins"/>
    <property type="match status" value="1"/>
</dbReference>
<dbReference type="InterPro" id="IPR051257">
    <property type="entry name" value="Diverse_CBS-Domain"/>
</dbReference>
<dbReference type="PROSITE" id="PS51371">
    <property type="entry name" value="CBS"/>
    <property type="match status" value="2"/>
</dbReference>
<dbReference type="PANTHER" id="PTHR43080">
    <property type="entry name" value="CBS DOMAIN-CONTAINING PROTEIN CBSX3, MITOCHONDRIAL"/>
    <property type="match status" value="1"/>
</dbReference>
<keyword evidence="7" id="KW-1185">Reference proteome</keyword>
<sequence>MATRRLLADVHPSPTLILGKEMTVLEAAELMTSARTNAGIVQDAKTGALVGILTDSDVSIKVIAGGRGLAATRVGDVMTPRPLCCRTDETATHALGVMASKRARHLPLLDAEGGVSGMLDITKVLYDAIAVLEDRKQKSQNRFWFQAGAPSLKIPSLADALRDRPPPATCAPGDALSAVFEGLTRTRRSVLVLGGSGELVGILSKSDVAKVALRVVRGGGGERAIGTLKAADAMTARPDHVSSEKTVLDALHRMHDGKHASLPVLDAATGAPLGVVDVLDLIDATDVHHGGSQDWLGELFQGGPRPRAASGGLAGDDDDVVTAPAALVGYVLARGRESVRVDASGSFEDLVAAAKQAFGFDGEANVTFEFSDAHSHLKVAGDSSLKAAHHMHDGDALPLAVVAAAPPATRGAVVPLLAAAALAAAAVVLAKRNGCRLQLRAATRACMIARGGSRLLGAATRLLASLPFDDGCGQWPVGVGKGALAPGFGGVHDAEAVAALLETRLDTTDRPYGYAERTTHALLVLLVSKRLVAVDQLRRAVEGLHPAHYASFSYYQKWAAAMAQLGLEAGLLNEREWADALAGAEARAAAPRFFVGDGVVVREDSLAERWRKPHHRVPGYALGARGVVVAVCGAFPDPEVLAFEGPGADAPARHLYRVRFSGLLDGRDTVDVEVYDHWLRPDAGAPTGGGHEQKGHAHGSRGDAEAAALDEEDDDGPGRRLMDALAAALVENGVVTRGELRDAVERIDALGVAAAGPRLVARAWVDDGFRRRLLEDATAAAAELGIAAANATAPTVLTALENTNDVHNLEAFDLAVPEATTVRVHDSTADLRYIVLPKRPEGTAGWAEADLAALVTRDAMIGVAAPRAPPG</sequence>
<dbReference type="InterPro" id="IPR036648">
    <property type="entry name" value="CN_Hdrase_a/SCN_Hdrase_g_sf"/>
</dbReference>
<evidence type="ECO:0000256" key="2">
    <source>
        <dbReference type="ARBA" id="ARBA00023122"/>
    </source>
</evidence>
<keyword evidence="2 3" id="KW-0129">CBS domain</keyword>
<gene>
    <name evidence="6" type="ORF">SO694_00035164</name>
</gene>
<dbReference type="EMBL" id="JBBJCI010000367">
    <property type="protein sequence ID" value="KAK7232617.1"/>
    <property type="molecule type" value="Genomic_DNA"/>
</dbReference>
<dbReference type="InterPro" id="IPR049054">
    <property type="entry name" value="CN_hydtase_beta-like_N"/>
</dbReference>
<dbReference type="InterPro" id="IPR004232">
    <property type="entry name" value="CN_Hdrtase_a/SCN_Hdrlase_g"/>
</dbReference>
<evidence type="ECO:0000259" key="5">
    <source>
        <dbReference type="PROSITE" id="PS51371"/>
    </source>
</evidence>
<dbReference type="InterPro" id="IPR000644">
    <property type="entry name" value="CBS_dom"/>
</dbReference>
<dbReference type="Gene3D" id="3.90.330.10">
    <property type="entry name" value="Nitrile hydratase alpha /Thiocyanate hydrolase gamma"/>
    <property type="match status" value="2"/>
</dbReference>
<dbReference type="InterPro" id="IPR042262">
    <property type="entry name" value="CN_hydtase_beta_C"/>
</dbReference>
<feature type="domain" description="CBS" evidence="5">
    <location>
        <begin position="234"/>
        <end position="293"/>
    </location>
</feature>
<name>A0ABR1FKQ2_AURAN</name>
<feature type="domain" description="CBS" evidence="5">
    <location>
        <begin position="78"/>
        <end position="137"/>
    </location>
</feature>
<dbReference type="SUPFAM" id="SSF56209">
    <property type="entry name" value="Nitrile hydratase alpha chain"/>
    <property type="match status" value="1"/>
</dbReference>
<dbReference type="PANTHER" id="PTHR43080:SF2">
    <property type="entry name" value="CBS DOMAIN-CONTAINING PROTEIN"/>
    <property type="match status" value="1"/>
</dbReference>
<reference evidence="6 7" key="1">
    <citation type="submission" date="2024-03" db="EMBL/GenBank/DDBJ databases">
        <title>Aureococcus anophagefferens CCMP1851 and Kratosvirus quantuckense: Draft genome of a second virus-susceptible host strain in the model system.</title>
        <authorList>
            <person name="Chase E."/>
            <person name="Truchon A.R."/>
            <person name="Schepens W."/>
            <person name="Wilhelm S.W."/>
        </authorList>
    </citation>
    <scope>NUCLEOTIDE SEQUENCE [LARGE SCALE GENOMIC DNA]</scope>
    <source>
        <strain evidence="6 7">CCMP1851</strain>
    </source>
</reference>
<evidence type="ECO:0000313" key="6">
    <source>
        <dbReference type="EMBL" id="KAK7232617.1"/>
    </source>
</evidence>